<reference evidence="3 6" key="4">
    <citation type="journal article" date="2019" name="Nat. Med.">
        <title>A library of human gut bacterial isolates paired with longitudinal multiomics data enables mechanistic microbiome research.</title>
        <authorList>
            <person name="Poyet M."/>
            <person name="Groussin M."/>
            <person name="Gibbons S.M."/>
            <person name="Avila-Pacheco J."/>
            <person name="Jiang X."/>
            <person name="Kearney S.M."/>
            <person name="Perrotta A.R."/>
            <person name="Berdy B."/>
            <person name="Zhao S."/>
            <person name="Lieberman T.D."/>
            <person name="Swanson P.K."/>
            <person name="Smith M."/>
            <person name="Roesemann S."/>
            <person name="Alexander J.E."/>
            <person name="Rich S.A."/>
            <person name="Livny J."/>
            <person name="Vlamakis H."/>
            <person name="Clish C."/>
            <person name="Bullock K."/>
            <person name="Deik A."/>
            <person name="Scott J."/>
            <person name="Pierce K.A."/>
            <person name="Xavier R.J."/>
            <person name="Alm E.J."/>
        </authorList>
    </citation>
    <scope>NUCLEOTIDE SEQUENCE [LARGE SCALE GENOMIC DNA]</scope>
    <source>
        <strain evidence="3 6">BIOML-A1</strain>
    </source>
</reference>
<feature type="domain" description="Galactofuranosyltransferase GlfT2 N-terminal" evidence="2">
    <location>
        <begin position="80"/>
        <end position="131"/>
    </location>
</feature>
<gene>
    <name evidence="4" type="ORF">DMP12_06160</name>
    <name evidence="3" type="ORF">GKG38_05990</name>
</gene>
<reference evidence="4" key="2">
    <citation type="journal article" date="2019" name="Int. J. Syst. Evol. Microbiol.">
        <title>Gordonibacter faecihominis is a later heterotypic synonym of Gordonibacter urolithinfaciens.</title>
        <authorList>
            <person name="Danylec N."/>
            <person name="Stoll D.A."/>
            <person name="Huch M."/>
        </authorList>
    </citation>
    <scope>NUCLEOTIDE SEQUENCE</scope>
    <source>
        <strain evidence="4">DSM 27213</strain>
    </source>
</reference>
<evidence type="ECO:0000313" key="5">
    <source>
        <dbReference type="Proteomes" id="UP000285258"/>
    </source>
</evidence>
<dbReference type="InterPro" id="IPR001173">
    <property type="entry name" value="Glyco_trans_2-like"/>
</dbReference>
<organism evidence="4 5">
    <name type="scientific">Gordonibacter urolithinfaciens</name>
    <dbReference type="NCBI Taxonomy" id="1335613"/>
    <lineage>
        <taxon>Bacteria</taxon>
        <taxon>Bacillati</taxon>
        <taxon>Actinomycetota</taxon>
        <taxon>Coriobacteriia</taxon>
        <taxon>Eggerthellales</taxon>
        <taxon>Eggerthellaceae</taxon>
        <taxon>Gordonibacter</taxon>
    </lineage>
</organism>
<protein>
    <submittedName>
        <fullName evidence="3">Glycosyltransferase</fullName>
    </submittedName>
</protein>
<name>A0A423ULK6_9ACTN</name>
<accession>A0A423ULK6</accession>
<dbReference type="Pfam" id="PF17994">
    <property type="entry name" value="Glft2_N"/>
    <property type="match status" value="1"/>
</dbReference>
<keyword evidence="3" id="KW-0808">Transferase</keyword>
<dbReference type="EMBL" id="QIBW01000005">
    <property type="protein sequence ID" value="ROT90585.1"/>
    <property type="molecule type" value="Genomic_DNA"/>
</dbReference>
<dbReference type="InterPro" id="IPR040492">
    <property type="entry name" value="GlfT2_N"/>
</dbReference>
<dbReference type="GO" id="GO:0016740">
    <property type="term" value="F:transferase activity"/>
    <property type="evidence" value="ECO:0007669"/>
    <property type="project" value="UniProtKB-KW"/>
</dbReference>
<dbReference type="Gene3D" id="3.90.550.60">
    <property type="match status" value="1"/>
</dbReference>
<sequence>MAGSSQQGRPVFQQEPRPGVRLLPSCVFLGLGAKQELGKALRSCESEIAMQKAPLANVLVRTDDFASGYPELYYRAESAAYDKDTGALSFSGTVDFSTYFNALSLEKWKRYTSVGVIKLELEVAGDACDIFFAELREDADVASIDSMPLLACGQSEDFCSYVMELPESDAPLVSFVIKSGGTSFVRSARFFTEVEESAVRAVRLALCTTTFRKEEFVIPNIKAIKREVLGSDEPISKSFHMYVVDNGRTLDAEDLSDEGVTVIPNANTGGAGGFARGMLAALGSNATHVLLMDDDVCVSPESFKRAFNLLSLVNDKYRDAFLNGAMLSIDQPALQYEDVALVRKDGIYDKIKPDLHVDRIHDLVKNETINVEVANAYGAWWFCCIPVTAIRRHGLPLPLFIRCDDVEYGMRCQPTMMCMSGISVWHDSFEGRFRASVDCYQYVRNFLIMIAVDDKSSEHMFMLRLSRTFNIYLRSMNYESAELLLDGLEDYLKGPDYLAKINGEALMKRNGAKNECLVSITELDKNIMSQVDIDHAYLGTPDRRNMFLKLLEAIPHDRHMLPDVLLSSKPASVYYSRGAYPGWKTMRRNTLVAFDAEGKKGHIRTMDRERYLGLRKRYRSLKREYAVRKKEVALEYRNALPYLTSEEFWHSYLGLEDESR</sequence>
<dbReference type="SUPFAM" id="SSF53448">
    <property type="entry name" value="Nucleotide-diphospho-sugar transferases"/>
    <property type="match status" value="1"/>
</dbReference>
<feature type="domain" description="Glycosyltransferase 2-like" evidence="1">
    <location>
        <begin position="208"/>
        <end position="309"/>
    </location>
</feature>
<evidence type="ECO:0000313" key="6">
    <source>
        <dbReference type="Proteomes" id="UP000462865"/>
    </source>
</evidence>
<dbReference type="AlphaFoldDB" id="A0A423ULK6"/>
<evidence type="ECO:0000259" key="2">
    <source>
        <dbReference type="Pfam" id="PF17994"/>
    </source>
</evidence>
<proteinExistence type="predicted"/>
<dbReference type="EMBL" id="WKZA01000019">
    <property type="protein sequence ID" value="MSA94614.1"/>
    <property type="molecule type" value="Genomic_DNA"/>
</dbReference>
<evidence type="ECO:0000259" key="1">
    <source>
        <dbReference type="Pfam" id="PF00535"/>
    </source>
</evidence>
<dbReference type="Proteomes" id="UP000462865">
    <property type="component" value="Unassembled WGS sequence"/>
</dbReference>
<evidence type="ECO:0000313" key="4">
    <source>
        <dbReference type="EMBL" id="ROT90585.1"/>
    </source>
</evidence>
<comment type="caution">
    <text evidence="4">The sequence shown here is derived from an EMBL/GenBank/DDBJ whole genome shotgun (WGS) entry which is preliminary data.</text>
</comment>
<reference evidence="5" key="1">
    <citation type="submission" date="2018-05" db="EMBL/GenBank/DDBJ databases">
        <title>Genome Sequencing of selected type strains of the family Eggerthellaceae.</title>
        <authorList>
            <person name="Danylec N."/>
            <person name="Stoll D.A."/>
            <person name="Doetsch A."/>
            <person name="Huch M."/>
        </authorList>
    </citation>
    <scope>NUCLEOTIDE SEQUENCE [LARGE SCALE GENOMIC DNA]</scope>
    <source>
        <strain evidence="5">DSM 27213</strain>
    </source>
</reference>
<dbReference type="Proteomes" id="UP000285258">
    <property type="component" value="Unassembled WGS sequence"/>
</dbReference>
<reference evidence="4" key="3">
    <citation type="journal article" date="2019" name="Microbiol. Resour. Announc.">
        <title>Draft Genome Sequences of Type Strains of Gordonibacter faecihominis, Paraeggerthella hongkongensis, Parvibacter caecicola,Slackia equolifaciens, Slackia faecicanis, and Slackia isoflavoniconvertens.</title>
        <authorList>
            <person name="Danylec N."/>
            <person name="Stoll D.A."/>
            <person name="Dotsch A."/>
            <person name="Huch M."/>
        </authorList>
    </citation>
    <scope>NUCLEOTIDE SEQUENCE</scope>
    <source>
        <strain evidence="4">DSM 27213</strain>
    </source>
</reference>
<dbReference type="InterPro" id="IPR029044">
    <property type="entry name" value="Nucleotide-diphossugar_trans"/>
</dbReference>
<dbReference type="Pfam" id="PF00535">
    <property type="entry name" value="Glycos_transf_2"/>
    <property type="match status" value="1"/>
</dbReference>
<evidence type="ECO:0000313" key="3">
    <source>
        <dbReference type="EMBL" id="MSA94614.1"/>
    </source>
</evidence>